<dbReference type="EMBL" id="VBOS01000221">
    <property type="protein sequence ID" value="TMQ55325.1"/>
    <property type="molecule type" value="Genomic_DNA"/>
</dbReference>
<dbReference type="InterPro" id="IPR003305">
    <property type="entry name" value="CenC_carb-bd"/>
</dbReference>
<evidence type="ECO:0000313" key="3">
    <source>
        <dbReference type="EMBL" id="TMQ55325.1"/>
    </source>
</evidence>
<dbReference type="SUPFAM" id="SSF49785">
    <property type="entry name" value="Galactose-binding domain-like"/>
    <property type="match status" value="1"/>
</dbReference>
<evidence type="ECO:0000259" key="2">
    <source>
        <dbReference type="Pfam" id="PF02018"/>
    </source>
</evidence>
<dbReference type="AlphaFoldDB" id="A0A538SVD8"/>
<dbReference type="Pfam" id="PF02018">
    <property type="entry name" value="CBM_4_9"/>
    <property type="match status" value="1"/>
</dbReference>
<gene>
    <name evidence="3" type="ORF">E6K72_06550</name>
</gene>
<dbReference type="GO" id="GO:0016798">
    <property type="term" value="F:hydrolase activity, acting on glycosyl bonds"/>
    <property type="evidence" value="ECO:0007669"/>
    <property type="project" value="InterPro"/>
</dbReference>
<keyword evidence="1" id="KW-0378">Hydrolase</keyword>
<proteinExistence type="predicted"/>
<dbReference type="Gene3D" id="2.60.120.260">
    <property type="entry name" value="Galactose-binding domain-like"/>
    <property type="match status" value="1"/>
</dbReference>
<protein>
    <recommendedName>
        <fullName evidence="2">CBM-cenC domain-containing protein</fullName>
    </recommendedName>
</protein>
<dbReference type="Proteomes" id="UP000317716">
    <property type="component" value="Unassembled WGS sequence"/>
</dbReference>
<organism evidence="3 4">
    <name type="scientific">Eiseniibacteriota bacterium</name>
    <dbReference type="NCBI Taxonomy" id="2212470"/>
    <lineage>
        <taxon>Bacteria</taxon>
        <taxon>Candidatus Eiseniibacteriota</taxon>
    </lineage>
</organism>
<feature type="domain" description="CBM-cenC" evidence="2">
    <location>
        <begin position="147"/>
        <end position="269"/>
    </location>
</feature>
<comment type="caution">
    <text evidence="3">The sequence shown here is derived from an EMBL/GenBank/DDBJ whole genome shotgun (WGS) entry which is preliminary data.</text>
</comment>
<accession>A0A538SVD8</accession>
<evidence type="ECO:0000313" key="4">
    <source>
        <dbReference type="Proteomes" id="UP000317716"/>
    </source>
</evidence>
<sequence length="361" mass="39290">MVGNCAQSTNYATFNGWMRENFPYQNGGDWYQNMFRNVGGYLPDDVHFHAPRSNYLSSWILGLDPYSDTNARKVRFGLASAALGTGYAVFGGGARSGRPFPYYMYWYDEYAVDLAAGRSSPNLQNTGWLGRPLGPYSQMIWLGTGPDLVTNPDFETDVTTGWSFGHGVPATLERDTTTAAVGSSSAHVTVSAVGSVDWAVGLGTVDVMAMGAYQPYSATFWARASAPRSISVAIGPAAATRIPITTDWRRYQVTLVPQYATSAGVQFFLAEATGEVWLDDVHFQAGVTSLYRRDFQNGIVLVNPSNQIMTVTLERDYKKIRGARDPVTNDGSTVTQATVNPSDAMFLIGDDRTPPAAVIDL</sequence>
<reference evidence="3 4" key="1">
    <citation type="journal article" date="2019" name="Nat. Microbiol.">
        <title>Mediterranean grassland soil C-N compound turnover is dependent on rainfall and depth, and is mediated by genomically divergent microorganisms.</title>
        <authorList>
            <person name="Diamond S."/>
            <person name="Andeer P.F."/>
            <person name="Li Z."/>
            <person name="Crits-Christoph A."/>
            <person name="Burstein D."/>
            <person name="Anantharaman K."/>
            <person name="Lane K.R."/>
            <person name="Thomas B.C."/>
            <person name="Pan C."/>
            <person name="Northen T.R."/>
            <person name="Banfield J.F."/>
        </authorList>
    </citation>
    <scope>NUCLEOTIDE SEQUENCE [LARGE SCALE GENOMIC DNA]</scope>
    <source>
        <strain evidence="3">WS_2</strain>
    </source>
</reference>
<name>A0A538SVD8_UNCEI</name>
<evidence type="ECO:0000256" key="1">
    <source>
        <dbReference type="ARBA" id="ARBA00022801"/>
    </source>
</evidence>
<dbReference type="InterPro" id="IPR008979">
    <property type="entry name" value="Galactose-bd-like_sf"/>
</dbReference>